<keyword evidence="4" id="KW-1185">Reference proteome</keyword>
<dbReference type="AlphaFoldDB" id="A0A1Y2EDT9"/>
<feature type="transmembrane region" description="Helical" evidence="2">
    <location>
        <begin position="106"/>
        <end position="127"/>
    </location>
</feature>
<name>A0A1Y2EDT9_9PEZI</name>
<feature type="transmembrane region" description="Helical" evidence="2">
    <location>
        <begin position="139"/>
        <end position="157"/>
    </location>
</feature>
<dbReference type="Proteomes" id="UP000193689">
    <property type="component" value="Unassembled WGS sequence"/>
</dbReference>
<dbReference type="GeneID" id="63774306"/>
<evidence type="ECO:0000256" key="2">
    <source>
        <dbReference type="SAM" id="Phobius"/>
    </source>
</evidence>
<feature type="transmembrane region" description="Helical" evidence="2">
    <location>
        <begin position="178"/>
        <end position="197"/>
    </location>
</feature>
<feature type="compositionally biased region" description="Low complexity" evidence="1">
    <location>
        <begin position="27"/>
        <end position="36"/>
    </location>
</feature>
<evidence type="ECO:0000313" key="3">
    <source>
        <dbReference type="EMBL" id="ORY68955.1"/>
    </source>
</evidence>
<organism evidence="3 4">
    <name type="scientific">Pseudomassariella vexata</name>
    <dbReference type="NCBI Taxonomy" id="1141098"/>
    <lineage>
        <taxon>Eukaryota</taxon>
        <taxon>Fungi</taxon>
        <taxon>Dikarya</taxon>
        <taxon>Ascomycota</taxon>
        <taxon>Pezizomycotina</taxon>
        <taxon>Sordariomycetes</taxon>
        <taxon>Xylariomycetidae</taxon>
        <taxon>Amphisphaeriales</taxon>
        <taxon>Pseudomassariaceae</taxon>
        <taxon>Pseudomassariella</taxon>
    </lineage>
</organism>
<accession>A0A1Y2EDT9</accession>
<keyword evidence="2" id="KW-1133">Transmembrane helix</keyword>
<dbReference type="RefSeq" id="XP_040719242.1">
    <property type="nucleotide sequence ID" value="XM_040858094.1"/>
</dbReference>
<gene>
    <name evidence="3" type="ORF">BCR38DRAFT_406832</name>
</gene>
<feature type="region of interest" description="Disordered" evidence="1">
    <location>
        <begin position="1"/>
        <end position="36"/>
    </location>
</feature>
<protein>
    <submittedName>
        <fullName evidence="3">Uncharacterized protein</fullName>
    </submittedName>
</protein>
<proteinExistence type="predicted"/>
<sequence>MADIASTSQEWEGTGPADSIPRKEMSKTSTTTTNFSGTASIDHAATGINYHHLEAILRGSVGTKSVLKWILATGEEEKSEKARREIEENKAKPDTTVAVIIGGLRFCVQIFLAIGIFFMNALIWYVWRDSDSNEPGTVLHIMLLVLPAMTCAWFLLLRMRFEFKKRNWWRIVSRVFEFIIMGAWYCFGGMAMLQLAHSKTKMGMDQYQSVRILGMATLVCAGVTTIIALLRIFQATKDKFEEWLERR</sequence>
<dbReference type="InParanoid" id="A0A1Y2EDT9"/>
<evidence type="ECO:0000313" key="4">
    <source>
        <dbReference type="Proteomes" id="UP000193689"/>
    </source>
</evidence>
<comment type="caution">
    <text evidence="3">The sequence shown here is derived from an EMBL/GenBank/DDBJ whole genome shotgun (WGS) entry which is preliminary data.</text>
</comment>
<dbReference type="EMBL" id="MCFJ01000003">
    <property type="protein sequence ID" value="ORY68955.1"/>
    <property type="molecule type" value="Genomic_DNA"/>
</dbReference>
<feature type="transmembrane region" description="Helical" evidence="2">
    <location>
        <begin position="209"/>
        <end position="230"/>
    </location>
</feature>
<feature type="compositionally biased region" description="Polar residues" evidence="1">
    <location>
        <begin position="1"/>
        <end position="11"/>
    </location>
</feature>
<evidence type="ECO:0000256" key="1">
    <source>
        <dbReference type="SAM" id="MobiDB-lite"/>
    </source>
</evidence>
<keyword evidence="2" id="KW-0812">Transmembrane</keyword>
<keyword evidence="2" id="KW-0472">Membrane</keyword>
<reference evidence="3 4" key="1">
    <citation type="submission" date="2016-07" db="EMBL/GenBank/DDBJ databases">
        <title>Pervasive Adenine N6-methylation of Active Genes in Fungi.</title>
        <authorList>
            <consortium name="DOE Joint Genome Institute"/>
            <person name="Mondo S.J."/>
            <person name="Dannebaum R.O."/>
            <person name="Kuo R.C."/>
            <person name="Labutti K."/>
            <person name="Haridas S."/>
            <person name="Kuo A."/>
            <person name="Salamov A."/>
            <person name="Ahrendt S.R."/>
            <person name="Lipzen A."/>
            <person name="Sullivan W."/>
            <person name="Andreopoulos W.B."/>
            <person name="Clum A."/>
            <person name="Lindquist E."/>
            <person name="Daum C."/>
            <person name="Ramamoorthy G.K."/>
            <person name="Gryganskyi A."/>
            <person name="Culley D."/>
            <person name="Magnuson J.K."/>
            <person name="James T.Y."/>
            <person name="O'Malley M.A."/>
            <person name="Stajich J.E."/>
            <person name="Spatafora J.W."/>
            <person name="Visel A."/>
            <person name="Grigoriev I.V."/>
        </authorList>
    </citation>
    <scope>NUCLEOTIDE SEQUENCE [LARGE SCALE GENOMIC DNA]</scope>
    <source>
        <strain evidence="3 4">CBS 129021</strain>
    </source>
</reference>